<evidence type="ECO:0000256" key="4">
    <source>
        <dbReference type="ARBA" id="ARBA00023242"/>
    </source>
</evidence>
<dbReference type="OrthoDB" id="20900at2759"/>
<evidence type="ECO:0000313" key="8">
    <source>
        <dbReference type="Proteomes" id="UP000703269"/>
    </source>
</evidence>
<reference evidence="7 8" key="1">
    <citation type="submission" date="2021-08" db="EMBL/GenBank/DDBJ databases">
        <title>Draft Genome Sequence of Phanerochaete sordida strain YK-624.</title>
        <authorList>
            <person name="Mori T."/>
            <person name="Dohra H."/>
            <person name="Suzuki T."/>
            <person name="Kawagishi H."/>
            <person name="Hirai H."/>
        </authorList>
    </citation>
    <scope>NUCLEOTIDE SEQUENCE [LARGE SCALE GENOMIC DNA]</scope>
    <source>
        <strain evidence="7 8">YK-624</strain>
    </source>
</reference>
<feature type="compositionally biased region" description="Polar residues" evidence="5">
    <location>
        <begin position="685"/>
        <end position="701"/>
    </location>
</feature>
<dbReference type="GO" id="GO:0006364">
    <property type="term" value="P:rRNA processing"/>
    <property type="evidence" value="ECO:0007669"/>
    <property type="project" value="TreeGrafter"/>
</dbReference>
<proteinExistence type="inferred from homology"/>
<keyword evidence="8" id="KW-1185">Reference proteome</keyword>
<evidence type="ECO:0000313" key="7">
    <source>
        <dbReference type="EMBL" id="GJE84254.1"/>
    </source>
</evidence>
<gene>
    <name evidence="7" type="ORF">PsYK624_003300</name>
</gene>
<evidence type="ECO:0000256" key="2">
    <source>
        <dbReference type="ARBA" id="ARBA00010511"/>
    </source>
</evidence>
<organism evidence="7 8">
    <name type="scientific">Phanerochaete sordida</name>
    <dbReference type="NCBI Taxonomy" id="48140"/>
    <lineage>
        <taxon>Eukaryota</taxon>
        <taxon>Fungi</taxon>
        <taxon>Dikarya</taxon>
        <taxon>Basidiomycota</taxon>
        <taxon>Agaricomycotina</taxon>
        <taxon>Agaricomycetes</taxon>
        <taxon>Polyporales</taxon>
        <taxon>Phanerochaetaceae</taxon>
        <taxon>Phanerochaete</taxon>
    </lineage>
</organism>
<feature type="region of interest" description="Disordered" evidence="5">
    <location>
        <begin position="685"/>
        <end position="762"/>
    </location>
</feature>
<dbReference type="SUPFAM" id="SSF48371">
    <property type="entry name" value="ARM repeat"/>
    <property type="match status" value="1"/>
</dbReference>
<dbReference type="Proteomes" id="UP000703269">
    <property type="component" value="Unassembled WGS sequence"/>
</dbReference>
<dbReference type="InterPro" id="IPR016024">
    <property type="entry name" value="ARM-type_fold"/>
</dbReference>
<comment type="subcellular location">
    <subcellularLocation>
        <location evidence="1">Nucleus</location>
    </subcellularLocation>
</comment>
<feature type="domain" description="Pre-rRNA-processing protein RIX1 N-terminal" evidence="6">
    <location>
        <begin position="9"/>
        <end position="189"/>
    </location>
</feature>
<dbReference type="PANTHER" id="PTHR34105:SF1">
    <property type="entry name" value="PROLINE-, GLUTAMIC ACID- AND LEUCINE-RICH PROTEIN 1"/>
    <property type="match status" value="1"/>
</dbReference>
<protein>
    <recommendedName>
        <fullName evidence="3">Pre-rRNA-processing protein RIX1</fullName>
    </recommendedName>
</protein>
<feature type="region of interest" description="Disordered" evidence="5">
    <location>
        <begin position="421"/>
        <end position="443"/>
    </location>
</feature>
<comment type="similarity">
    <text evidence="2">Belongs to the RIX1/PELP1 family.</text>
</comment>
<dbReference type="PANTHER" id="PTHR34105">
    <property type="entry name" value="PROLINE-, GLUTAMIC ACID- AND LEUCINE-RICH PROTEIN 1"/>
    <property type="match status" value="1"/>
</dbReference>
<dbReference type="EMBL" id="BPQB01000001">
    <property type="protein sequence ID" value="GJE84254.1"/>
    <property type="molecule type" value="Genomic_DNA"/>
</dbReference>
<accession>A0A9P3FXR0</accession>
<evidence type="ECO:0000256" key="3">
    <source>
        <dbReference type="ARBA" id="ARBA00021502"/>
    </source>
</evidence>
<keyword evidence="4" id="KW-0539">Nucleus</keyword>
<evidence type="ECO:0000256" key="1">
    <source>
        <dbReference type="ARBA" id="ARBA00004123"/>
    </source>
</evidence>
<comment type="caution">
    <text evidence="7">The sequence shown here is derived from an EMBL/GenBank/DDBJ whole genome shotgun (WGS) entry which is preliminary data.</text>
</comment>
<dbReference type="AlphaFoldDB" id="A0A9P3FXR0"/>
<dbReference type="GO" id="GO:0005634">
    <property type="term" value="C:nucleus"/>
    <property type="evidence" value="ECO:0007669"/>
    <property type="project" value="UniProtKB-SubCell"/>
</dbReference>
<dbReference type="Pfam" id="PF08167">
    <property type="entry name" value="RIX1"/>
    <property type="match status" value="1"/>
</dbReference>
<evidence type="ECO:0000259" key="6">
    <source>
        <dbReference type="Pfam" id="PF08167"/>
    </source>
</evidence>
<name>A0A9P3FXR0_9APHY</name>
<sequence length="762" mass="81258">MDGHALKVLLQLHLASDAHAVSHLPYILSALNAEALQPSAHTQKWTTRVHSLLHSKDASARWAGLCLALQTSVYSRPLMMECAQSWITVALPALSKNETPAVQKAVVRLLRFVFAEAVHFPEFQRQVATPNVPKFSSALIPLAEKTEDEDIQVLVLETLTHLVPLYPTLHRALLQALSNLTLRFLNGAAPRPMSTRLLHSASSLYSVLHYTGGKVGAGNQWRKSLDDTVSFAWGALQSLRTTFSATGYGQQLQQSAAKDDPMISVSLHLDRLRAAVTVLCDLMRTSNPRPVLLPIGALARLCVALLSCTTDAQAEGHVDPITHALETSVVPYIWEHGCHLTMGLAKCAQIHLTPHLSQILFYIVRHLEGGYTSAKRVHFLSAASALLDHCPALSDPMLPSRLARAVLPSLSTLLALQSQAQRDDDANTSGAKGRKGKKRTRGYEGDEVFKTREIVCPSKEDGEVVLAALGVIRHLVENSPLNTAVQSIIGRVLIALYITLPQIPPSLFSHDLSLHGQVYEAVQRICTDIGTGTTTTMSKSLGLLIGTSLQGSTPTDILRDVDLMLHPRLPPLVRALPHVEALSLFRAEEGQEEKDARQGLGLVTMDEAQPAANAATPSATANAAEGVAVDATPGVLPLAGSQAAPPGLAAVTAAHAVAAAEQSANGATRANVTSTAAPLGNVQAVSTDTPQATHSRLSGPSTLPRAPEPLPSPSRIVPSVAAARVSPQVPAEPRTVPAPVQDEEDEDEPMPGIDLGSDSEEE</sequence>
<evidence type="ECO:0000256" key="5">
    <source>
        <dbReference type="SAM" id="MobiDB-lite"/>
    </source>
</evidence>
<dbReference type="InterPro" id="IPR012583">
    <property type="entry name" value="RIX1_N"/>
</dbReference>